<dbReference type="AlphaFoldDB" id="A0A8J2VJS7"/>
<dbReference type="EMBL" id="BMIR01000003">
    <property type="protein sequence ID" value="GGE32738.1"/>
    <property type="molecule type" value="Genomic_DNA"/>
</dbReference>
<reference evidence="1" key="1">
    <citation type="journal article" date="2014" name="Int. J. Syst. Evol. Microbiol.">
        <title>Complete genome sequence of Corynebacterium casei LMG S-19264T (=DSM 44701T), isolated from a smear-ripened cheese.</title>
        <authorList>
            <consortium name="US DOE Joint Genome Institute (JGI-PGF)"/>
            <person name="Walter F."/>
            <person name="Albersmeier A."/>
            <person name="Kalinowski J."/>
            <person name="Ruckert C."/>
        </authorList>
    </citation>
    <scope>NUCLEOTIDE SEQUENCE</scope>
    <source>
        <strain evidence="1">CGMCC 1.15371</strain>
    </source>
</reference>
<evidence type="ECO:0000313" key="1">
    <source>
        <dbReference type="EMBL" id="GGE32738.1"/>
    </source>
</evidence>
<gene>
    <name evidence="1" type="ORF">GCM10011391_09250</name>
</gene>
<proteinExistence type="predicted"/>
<keyword evidence="2" id="KW-1185">Reference proteome</keyword>
<reference evidence="1" key="2">
    <citation type="submission" date="2020-09" db="EMBL/GenBank/DDBJ databases">
        <authorList>
            <person name="Sun Q."/>
            <person name="Zhou Y."/>
        </authorList>
    </citation>
    <scope>NUCLEOTIDE SEQUENCE</scope>
    <source>
        <strain evidence="1">CGMCC 1.15371</strain>
    </source>
</reference>
<dbReference type="Proteomes" id="UP000628775">
    <property type="component" value="Unassembled WGS sequence"/>
</dbReference>
<accession>A0A8J2VJS7</accession>
<evidence type="ECO:0000313" key="2">
    <source>
        <dbReference type="Proteomes" id="UP000628775"/>
    </source>
</evidence>
<comment type="caution">
    <text evidence="1">The sequence shown here is derived from an EMBL/GenBank/DDBJ whole genome shotgun (WGS) entry which is preliminary data.</text>
</comment>
<sequence length="56" mass="6257">MGTPDVIFANHTLRLHPMGTPDVIFANHTLRLHPMGTPDVILQITHLGCTLWVLLM</sequence>
<organism evidence="1 2">
    <name type="scientific">Pullulanibacillus camelliae</name>
    <dbReference type="NCBI Taxonomy" id="1707096"/>
    <lineage>
        <taxon>Bacteria</taxon>
        <taxon>Bacillati</taxon>
        <taxon>Bacillota</taxon>
        <taxon>Bacilli</taxon>
        <taxon>Bacillales</taxon>
        <taxon>Sporolactobacillaceae</taxon>
        <taxon>Pullulanibacillus</taxon>
    </lineage>
</organism>
<protein>
    <submittedName>
        <fullName evidence="1">Uncharacterized protein</fullName>
    </submittedName>
</protein>
<name>A0A8J2VJS7_9BACL</name>